<dbReference type="GO" id="GO:0004518">
    <property type="term" value="F:nuclease activity"/>
    <property type="evidence" value="ECO:0007669"/>
    <property type="project" value="UniProtKB-KW"/>
</dbReference>
<dbReference type="Gene3D" id="3.40.50.1010">
    <property type="entry name" value="5'-nuclease"/>
    <property type="match status" value="1"/>
</dbReference>
<organism evidence="9 10">
    <name type="scientific">Candidatus Acidulodesulfobacterium acidiphilum</name>
    <dbReference type="NCBI Taxonomy" id="2597224"/>
    <lineage>
        <taxon>Bacteria</taxon>
        <taxon>Deltaproteobacteria</taxon>
        <taxon>Candidatus Acidulodesulfobacterales</taxon>
        <taxon>Candidatus Acidulodesulfobacterium</taxon>
    </lineage>
</organism>
<comment type="similarity">
    <text evidence="7">Belongs to the PINc/VapC protein family.</text>
</comment>
<dbReference type="InterPro" id="IPR050556">
    <property type="entry name" value="Type_II_TA_system_RNase"/>
</dbReference>
<keyword evidence="6" id="KW-0460">Magnesium</keyword>
<dbReference type="AlphaFoldDB" id="A0A520XAF2"/>
<gene>
    <name evidence="9" type="ORF">EVJ48_07745</name>
</gene>
<dbReference type="CDD" id="cd18746">
    <property type="entry name" value="PIN_VapC4-5_FitB-like"/>
    <property type="match status" value="1"/>
</dbReference>
<dbReference type="InterPro" id="IPR002716">
    <property type="entry name" value="PIN_dom"/>
</dbReference>
<keyword evidence="2" id="KW-1277">Toxin-antitoxin system</keyword>
<dbReference type="SUPFAM" id="SSF88723">
    <property type="entry name" value="PIN domain-like"/>
    <property type="match status" value="1"/>
</dbReference>
<evidence type="ECO:0000259" key="8">
    <source>
        <dbReference type="Pfam" id="PF01850"/>
    </source>
</evidence>
<keyword evidence="3" id="KW-0540">Nuclease</keyword>
<evidence type="ECO:0000256" key="6">
    <source>
        <dbReference type="ARBA" id="ARBA00022842"/>
    </source>
</evidence>
<evidence type="ECO:0000313" key="10">
    <source>
        <dbReference type="Proteomes" id="UP000322454"/>
    </source>
</evidence>
<keyword evidence="5" id="KW-0378">Hydrolase</keyword>
<dbReference type="PANTHER" id="PTHR33653:SF1">
    <property type="entry name" value="RIBONUCLEASE VAPC2"/>
    <property type="match status" value="1"/>
</dbReference>
<dbReference type="InterPro" id="IPR029060">
    <property type="entry name" value="PIN-like_dom_sf"/>
</dbReference>
<dbReference type="Pfam" id="PF01850">
    <property type="entry name" value="PIN"/>
    <property type="match status" value="1"/>
</dbReference>
<dbReference type="PANTHER" id="PTHR33653">
    <property type="entry name" value="RIBONUCLEASE VAPC2"/>
    <property type="match status" value="1"/>
</dbReference>
<dbReference type="GO" id="GO:0046872">
    <property type="term" value="F:metal ion binding"/>
    <property type="evidence" value="ECO:0007669"/>
    <property type="project" value="UniProtKB-KW"/>
</dbReference>
<accession>A0A520XAF2</accession>
<evidence type="ECO:0000313" key="9">
    <source>
        <dbReference type="EMBL" id="RZV38115.1"/>
    </source>
</evidence>
<comment type="cofactor">
    <cofactor evidence="1">
        <name>Mg(2+)</name>
        <dbReference type="ChEBI" id="CHEBI:18420"/>
    </cofactor>
</comment>
<dbReference type="Proteomes" id="UP000322454">
    <property type="component" value="Unassembled WGS sequence"/>
</dbReference>
<sequence length="141" mass="15980">MGYLLDTCVISEIAKPKPNKDVILWLKENDEDNFYLSVLTFGELYKGISKLRDSKKKELLCDWVENELKNRFKNKILDINFIIAEIWGNIEGKAESNGIVLPSIDALIASTGIAYDLTVVTRNTSDMERTGVKLLNPWVSV</sequence>
<comment type="caution">
    <text evidence="9">The sequence shown here is derived from an EMBL/GenBank/DDBJ whole genome shotgun (WGS) entry which is preliminary data.</text>
</comment>
<name>A0A520XAF2_9DELT</name>
<protein>
    <submittedName>
        <fullName evidence="9">Type II toxin-antitoxin system VapC family toxin</fullName>
    </submittedName>
</protein>
<evidence type="ECO:0000256" key="2">
    <source>
        <dbReference type="ARBA" id="ARBA00022649"/>
    </source>
</evidence>
<evidence type="ECO:0000256" key="5">
    <source>
        <dbReference type="ARBA" id="ARBA00022801"/>
    </source>
</evidence>
<evidence type="ECO:0000256" key="4">
    <source>
        <dbReference type="ARBA" id="ARBA00022723"/>
    </source>
</evidence>
<evidence type="ECO:0000256" key="7">
    <source>
        <dbReference type="ARBA" id="ARBA00038093"/>
    </source>
</evidence>
<reference evidence="9 10" key="1">
    <citation type="submission" date="2019-01" db="EMBL/GenBank/DDBJ databases">
        <title>Insights into ecological role of a new deltaproteobacterial order Candidatus Sinidesulfobacterales (Sva0485) by metagenomics and metatranscriptomics.</title>
        <authorList>
            <person name="Tan S."/>
            <person name="Liu J."/>
            <person name="Fang Y."/>
            <person name="Hedlund B."/>
            <person name="Lian Z.-H."/>
            <person name="Huang L.-Y."/>
            <person name="Li J.-T."/>
            <person name="Huang L.-N."/>
            <person name="Li W.-J."/>
            <person name="Jiang H.-C."/>
            <person name="Dong H.-L."/>
            <person name="Shu W.-S."/>
        </authorList>
    </citation>
    <scope>NUCLEOTIDE SEQUENCE [LARGE SCALE GENOMIC DNA]</scope>
    <source>
        <strain evidence="9">AP4</strain>
    </source>
</reference>
<keyword evidence="4" id="KW-0479">Metal-binding</keyword>
<dbReference type="GO" id="GO:0016787">
    <property type="term" value="F:hydrolase activity"/>
    <property type="evidence" value="ECO:0007669"/>
    <property type="project" value="UniProtKB-KW"/>
</dbReference>
<evidence type="ECO:0000256" key="3">
    <source>
        <dbReference type="ARBA" id="ARBA00022722"/>
    </source>
</evidence>
<dbReference type="EMBL" id="SHMQ01000024">
    <property type="protein sequence ID" value="RZV38115.1"/>
    <property type="molecule type" value="Genomic_DNA"/>
</dbReference>
<feature type="domain" description="PIN" evidence="8">
    <location>
        <begin position="3"/>
        <end position="130"/>
    </location>
</feature>
<proteinExistence type="inferred from homology"/>
<evidence type="ECO:0000256" key="1">
    <source>
        <dbReference type="ARBA" id="ARBA00001946"/>
    </source>
</evidence>